<keyword evidence="3" id="KW-1185">Reference proteome</keyword>
<gene>
    <name evidence="2" type="ORF">F0562_005660</name>
</gene>
<dbReference type="Proteomes" id="UP000325577">
    <property type="component" value="Linkage Group LG2"/>
</dbReference>
<accession>A0A5J5AL52</accession>
<sequence>MRRGLQERDKGGGWIGPGNNEAQSSKKGVEVRRVEKGRVEAHLSVEVVVAQLENKSNEAQQVAERPHSGRGTMEEDEGFEMRSMPDDEEELETDSEWLEEDRGSLPEELDFLRCLELNCCREVGYQGVQRDGANLMFEMEEFREATWVACSKEMEGTGEVQSQTLVIRDQWTHSIPVDCGLLVVVWPEVQSYSSGEHT</sequence>
<reference evidence="2 3" key="1">
    <citation type="submission" date="2019-09" db="EMBL/GenBank/DDBJ databases">
        <title>A chromosome-level genome assembly of the Chinese tupelo Nyssa sinensis.</title>
        <authorList>
            <person name="Yang X."/>
            <person name="Kang M."/>
            <person name="Yang Y."/>
            <person name="Xiong H."/>
            <person name="Wang M."/>
            <person name="Zhang Z."/>
            <person name="Wang Z."/>
            <person name="Wu H."/>
            <person name="Ma T."/>
            <person name="Liu J."/>
            <person name="Xi Z."/>
        </authorList>
    </citation>
    <scope>NUCLEOTIDE SEQUENCE [LARGE SCALE GENOMIC DNA]</scope>
    <source>
        <strain evidence="2">J267</strain>
        <tissue evidence="2">Leaf</tissue>
    </source>
</reference>
<evidence type="ECO:0000313" key="2">
    <source>
        <dbReference type="EMBL" id="KAA8530974.1"/>
    </source>
</evidence>
<feature type="region of interest" description="Disordered" evidence="1">
    <location>
        <begin position="54"/>
        <end position="102"/>
    </location>
</feature>
<evidence type="ECO:0000313" key="3">
    <source>
        <dbReference type="Proteomes" id="UP000325577"/>
    </source>
</evidence>
<feature type="compositionally biased region" description="Acidic residues" evidence="1">
    <location>
        <begin position="86"/>
        <end position="99"/>
    </location>
</feature>
<evidence type="ECO:0000256" key="1">
    <source>
        <dbReference type="SAM" id="MobiDB-lite"/>
    </source>
</evidence>
<proteinExistence type="predicted"/>
<dbReference type="AlphaFoldDB" id="A0A5J5AL52"/>
<dbReference type="EMBL" id="CM018043">
    <property type="protein sequence ID" value="KAA8530974.1"/>
    <property type="molecule type" value="Genomic_DNA"/>
</dbReference>
<protein>
    <submittedName>
        <fullName evidence="2">Uncharacterized protein</fullName>
    </submittedName>
</protein>
<feature type="region of interest" description="Disordered" evidence="1">
    <location>
        <begin position="1"/>
        <end position="30"/>
    </location>
</feature>
<organism evidence="2 3">
    <name type="scientific">Nyssa sinensis</name>
    <dbReference type="NCBI Taxonomy" id="561372"/>
    <lineage>
        <taxon>Eukaryota</taxon>
        <taxon>Viridiplantae</taxon>
        <taxon>Streptophyta</taxon>
        <taxon>Embryophyta</taxon>
        <taxon>Tracheophyta</taxon>
        <taxon>Spermatophyta</taxon>
        <taxon>Magnoliopsida</taxon>
        <taxon>eudicotyledons</taxon>
        <taxon>Gunneridae</taxon>
        <taxon>Pentapetalae</taxon>
        <taxon>asterids</taxon>
        <taxon>Cornales</taxon>
        <taxon>Nyssaceae</taxon>
        <taxon>Nyssa</taxon>
    </lineage>
</organism>
<name>A0A5J5AL52_9ASTE</name>
<feature type="compositionally biased region" description="Basic and acidic residues" evidence="1">
    <location>
        <begin position="1"/>
        <end position="11"/>
    </location>
</feature>